<reference evidence="3" key="2">
    <citation type="submission" date="2020-08" db="EMBL/GenBank/DDBJ databases">
        <title>Draft Genome Sequence of Cumin Blight Pathogen Alternaria burnsii.</title>
        <authorList>
            <person name="Feng Z."/>
        </authorList>
    </citation>
    <scope>NUCLEOTIDE SEQUENCE</scope>
    <source>
        <strain evidence="3">CBS107.38</strain>
    </source>
</reference>
<evidence type="ECO:0000313" key="4">
    <source>
        <dbReference type="Proteomes" id="UP000596902"/>
    </source>
</evidence>
<gene>
    <name evidence="3" type="ORF">GT037_009534</name>
</gene>
<proteinExistence type="predicted"/>
<dbReference type="Gene3D" id="1.10.490.10">
    <property type="entry name" value="Globins"/>
    <property type="match status" value="1"/>
</dbReference>
<dbReference type="GO" id="GO:0020037">
    <property type="term" value="F:heme binding"/>
    <property type="evidence" value="ECO:0007669"/>
    <property type="project" value="InterPro"/>
</dbReference>
<dbReference type="GeneID" id="62207759"/>
<organism evidence="3 4">
    <name type="scientific">Alternaria burnsii</name>
    <dbReference type="NCBI Taxonomy" id="1187904"/>
    <lineage>
        <taxon>Eukaryota</taxon>
        <taxon>Fungi</taxon>
        <taxon>Dikarya</taxon>
        <taxon>Ascomycota</taxon>
        <taxon>Pezizomycotina</taxon>
        <taxon>Dothideomycetes</taxon>
        <taxon>Pleosporomycetidae</taxon>
        <taxon>Pleosporales</taxon>
        <taxon>Pleosporineae</taxon>
        <taxon>Pleosporaceae</taxon>
        <taxon>Alternaria</taxon>
        <taxon>Alternaria sect. Alternaria</taxon>
    </lineage>
</organism>
<evidence type="ECO:0000313" key="3">
    <source>
        <dbReference type="EMBL" id="KAF7672503.1"/>
    </source>
</evidence>
<feature type="domain" description="Heterokaryon incompatibility" evidence="1">
    <location>
        <begin position="238"/>
        <end position="313"/>
    </location>
</feature>
<dbReference type="Pfam" id="PF06985">
    <property type="entry name" value="HET"/>
    <property type="match status" value="2"/>
</dbReference>
<dbReference type="Proteomes" id="UP000596902">
    <property type="component" value="Unassembled WGS sequence"/>
</dbReference>
<dbReference type="Pfam" id="PF11563">
    <property type="entry name" value="Protoglobin"/>
    <property type="match status" value="1"/>
</dbReference>
<feature type="domain" description="Heterokaryon incompatibility" evidence="1">
    <location>
        <begin position="86"/>
        <end position="193"/>
    </location>
</feature>
<dbReference type="PANTHER" id="PTHR42071">
    <property type="entry name" value="PROTOGLOBIN DOMAIN-CONTAINING PROTEIN"/>
    <property type="match status" value="1"/>
</dbReference>
<feature type="domain" description="Globin-sensor" evidence="2">
    <location>
        <begin position="447"/>
        <end position="624"/>
    </location>
</feature>
<name>A0A8H7B464_9PLEO</name>
<dbReference type="EMBL" id="JAAABM010000016">
    <property type="protein sequence ID" value="KAF7672503.1"/>
    <property type="molecule type" value="Genomic_DNA"/>
</dbReference>
<dbReference type="PANTHER" id="PTHR42071:SF1">
    <property type="entry name" value="GLOBIN-SENSOR DOMAIN-CONTAINING PROTEIN"/>
    <property type="match status" value="1"/>
</dbReference>
<dbReference type="AlphaFoldDB" id="A0A8H7B464"/>
<reference evidence="3" key="1">
    <citation type="submission" date="2020-01" db="EMBL/GenBank/DDBJ databases">
        <authorList>
            <person name="Feng Z.H.Z."/>
        </authorList>
    </citation>
    <scope>NUCLEOTIDE SEQUENCE</scope>
    <source>
        <strain evidence="3">CBS107.38</strain>
    </source>
</reference>
<dbReference type="InterPro" id="IPR044398">
    <property type="entry name" value="Globin-sensor_dom"/>
</dbReference>
<dbReference type="InterPro" id="IPR010730">
    <property type="entry name" value="HET"/>
</dbReference>
<evidence type="ECO:0000259" key="1">
    <source>
        <dbReference type="Pfam" id="PF06985"/>
    </source>
</evidence>
<comment type="caution">
    <text evidence="3">The sequence shown here is derived from an EMBL/GenBank/DDBJ whole genome shotgun (WGS) entry which is preliminary data.</text>
</comment>
<accession>A0A8H7B464</accession>
<dbReference type="RefSeq" id="XP_038782856.1">
    <property type="nucleotide sequence ID" value="XM_038934581.1"/>
</dbReference>
<keyword evidence="4" id="KW-1185">Reference proteome</keyword>
<sequence length="734" mass="82715">MPAFEGLSPLSSSTSACVVPTIEEHETIYQYEPIVANEELRILLLEPGVFGEPLVGSLLVRKIGEKTLHDRDWDWVPKGDGNEWDFVSYCWGSQKDHTYFSCDGHFLRITTTVEDMLRHLREPFMLRYLWIDAICINQADNEEKSLQVLSMGKTYTIASNVVVWVGPATDQDRTDSFTSTQRSHASNMEDQNAYEYSPIDAKAQIRVLRLEPGTFAEPLIGSLLVRKIGDNEDDWPEYDGVSYCWGPQDNLTSFTCDGKALRITAVVDDMLRHLRESNEQRHLWIDALCINQADTLEKSQQVRSMARIYAFASKSYDREIYYAGIKVPKDINVPELLSEISGLLEGYDAFTYEHDRSFKFGIAFGQAEPGDFVFRTPGAVRGQDARDSKILPSAFGLIIRPYKSESDASPTTFRLVGMCIDWHPDVKDPDRRPMQHIDRRDLYTSLEARIQYLHSFLDFSSRDIEALTTGAKYIKALIPAVVNIVYKKLLQYDITARAFETRSTSYEGPVDPNLSENSPQILYRKMFLRGYLTKLCSDPSKMEFWEYLDKVGMMHVGQGRAHPLHVEYVHIGVTLSFVQDIITEAVLSHPRLKMDKKIALVKALSKVIWIQNDLFAKWYVRDGDEFADERLVPEVEPEGFLHGKRVLRDGSESESEIEDAALAAGTCPFKNLAMTPGREGDVALRSAIKRMSRGEVEVSDGNVVGAVDELASTPPPGVGAFAHSAIPRAVGSSA</sequence>
<dbReference type="GO" id="GO:0019825">
    <property type="term" value="F:oxygen binding"/>
    <property type="evidence" value="ECO:0007669"/>
    <property type="project" value="InterPro"/>
</dbReference>
<protein>
    <submittedName>
        <fullName evidence="3">Globin-like protein</fullName>
    </submittedName>
</protein>
<evidence type="ECO:0000259" key="2">
    <source>
        <dbReference type="Pfam" id="PF11563"/>
    </source>
</evidence>
<dbReference type="InterPro" id="IPR012292">
    <property type="entry name" value="Globin/Proto"/>
</dbReference>